<keyword evidence="2" id="KW-0808">Transferase</keyword>
<accession>A0A1H6YXB9</accession>
<dbReference type="InterPro" id="IPR016181">
    <property type="entry name" value="Acyl_CoA_acyltransferase"/>
</dbReference>
<keyword evidence="3" id="KW-1185">Reference proteome</keyword>
<feature type="domain" description="N-acetyltransferase" evidence="1">
    <location>
        <begin position="5"/>
        <end position="152"/>
    </location>
</feature>
<gene>
    <name evidence="2" type="ORF">SAMN05660742_10842</name>
</gene>
<dbReference type="AlphaFoldDB" id="A0A1H6YXB9"/>
<proteinExistence type="predicted"/>
<name>A0A1H6YXB9_9FIRM</name>
<dbReference type="GO" id="GO:0016747">
    <property type="term" value="F:acyltransferase activity, transferring groups other than amino-acyl groups"/>
    <property type="evidence" value="ECO:0007669"/>
    <property type="project" value="InterPro"/>
</dbReference>
<dbReference type="SUPFAM" id="SSF55729">
    <property type="entry name" value="Acyl-CoA N-acyltransferases (Nat)"/>
    <property type="match status" value="1"/>
</dbReference>
<dbReference type="Gene3D" id="3.40.630.30">
    <property type="match status" value="1"/>
</dbReference>
<evidence type="ECO:0000259" key="1">
    <source>
        <dbReference type="PROSITE" id="PS51186"/>
    </source>
</evidence>
<evidence type="ECO:0000313" key="2">
    <source>
        <dbReference type="EMBL" id="SEJ45841.1"/>
    </source>
</evidence>
<dbReference type="EMBL" id="FNZK01000008">
    <property type="protein sequence ID" value="SEJ45841.1"/>
    <property type="molecule type" value="Genomic_DNA"/>
</dbReference>
<dbReference type="Proteomes" id="UP000199662">
    <property type="component" value="Unassembled WGS sequence"/>
</dbReference>
<evidence type="ECO:0000313" key="3">
    <source>
        <dbReference type="Proteomes" id="UP000199662"/>
    </source>
</evidence>
<dbReference type="RefSeq" id="WP_091831119.1">
    <property type="nucleotide sequence ID" value="NZ_FNZK01000008.1"/>
</dbReference>
<dbReference type="PROSITE" id="PS51186">
    <property type="entry name" value="GNAT"/>
    <property type="match status" value="1"/>
</dbReference>
<dbReference type="Pfam" id="PF00583">
    <property type="entry name" value="Acetyltransf_1"/>
    <property type="match status" value="1"/>
</dbReference>
<organism evidence="2 3">
    <name type="scientific">Propionispira arboris</name>
    <dbReference type="NCBI Taxonomy" id="84035"/>
    <lineage>
        <taxon>Bacteria</taxon>
        <taxon>Bacillati</taxon>
        <taxon>Bacillota</taxon>
        <taxon>Negativicutes</taxon>
        <taxon>Selenomonadales</taxon>
        <taxon>Selenomonadaceae</taxon>
        <taxon>Propionispira</taxon>
    </lineage>
</organism>
<sequence>MDLHVRITEGSNDDFIRLVRLLDEECLEMIGNDKLQHKQFKQADDDSTTVVVVYDGMTPIACGSFRNYSEDTVEMKRVFVRKVYRNKGLATKVMHNLEKLALAQGRAYAILETGGKIQATVDLYKHLQYDTIHNYGPYETDMNCICMKKKLG</sequence>
<dbReference type="STRING" id="84035.SAMN05660742_10842"/>
<reference evidence="2 3" key="1">
    <citation type="submission" date="2016-10" db="EMBL/GenBank/DDBJ databases">
        <authorList>
            <person name="de Groot N.N."/>
        </authorList>
    </citation>
    <scope>NUCLEOTIDE SEQUENCE [LARGE SCALE GENOMIC DNA]</scope>
    <source>
        <strain evidence="2 3">DSM 2179</strain>
    </source>
</reference>
<dbReference type="CDD" id="cd04301">
    <property type="entry name" value="NAT_SF"/>
    <property type="match status" value="1"/>
</dbReference>
<dbReference type="InterPro" id="IPR000182">
    <property type="entry name" value="GNAT_dom"/>
</dbReference>
<protein>
    <submittedName>
        <fullName evidence="2">Acetyltransferase (GNAT) family protein</fullName>
    </submittedName>
</protein>